<feature type="domain" description="Amine oxidase" evidence="2">
    <location>
        <begin position="24"/>
        <end position="446"/>
    </location>
</feature>
<dbReference type="Pfam" id="PF01593">
    <property type="entry name" value="Amino_oxidase"/>
    <property type="match status" value="1"/>
</dbReference>
<dbReference type="InterPro" id="IPR002937">
    <property type="entry name" value="Amino_oxidase"/>
</dbReference>
<dbReference type="EC" id="1.17.8.1" evidence="3"/>
<protein>
    <submittedName>
        <fullName evidence="3">Hydroxysqualene dehydroxylase HpnE</fullName>
        <ecNumber evidence="3">1.17.8.1</ecNumber>
    </submittedName>
</protein>
<reference evidence="4" key="1">
    <citation type="journal article" date="2019" name="Int. J. Syst. Evol. Microbiol.">
        <title>The Global Catalogue of Microorganisms (GCM) 10K type strain sequencing project: providing services to taxonomists for standard genome sequencing and annotation.</title>
        <authorList>
            <consortium name="The Broad Institute Genomics Platform"/>
            <consortium name="The Broad Institute Genome Sequencing Center for Infectious Disease"/>
            <person name="Wu L."/>
            <person name="Ma J."/>
        </authorList>
    </citation>
    <scope>NUCLEOTIDE SEQUENCE [LARGE SCALE GENOMIC DNA]</scope>
    <source>
        <strain evidence="4">KACC 12649</strain>
    </source>
</reference>
<dbReference type="NCBIfam" id="TIGR03467">
    <property type="entry name" value="HpnE"/>
    <property type="match status" value="1"/>
</dbReference>
<dbReference type="Proteomes" id="UP001596050">
    <property type="component" value="Unassembled WGS sequence"/>
</dbReference>
<dbReference type="GO" id="GO:0016491">
    <property type="term" value="F:oxidoreductase activity"/>
    <property type="evidence" value="ECO:0007669"/>
    <property type="project" value="UniProtKB-KW"/>
</dbReference>
<keyword evidence="3" id="KW-0560">Oxidoreductase</keyword>
<sequence length="471" mass="49012">MYAAKKAASPAVGAQVAVIGGGWAGCAAAVELAGKGARVTLFESSRTLGGRARAVEVQGRLLDNGQHILLGAYNETLGLLTRVGVDPAGALLRLPLQMRYPPDSGALDFAAPRLPAPWHMIVALVRATGLGRDDKLALAQLFTGLRWMGWRLDQDVSVSTLLERYGQTPRLARLLWHPLCLAALNTPPERASANVFMATLRDSLGARRAASDMLIPRLELSALFPTAAARYIEAHGGVLKTGAKVGALARAAGGWELESGERFDAVVLATPPGAAAALLAPHAEAAALAAQLNAFEHEPIATCYLQYDAGMRLPLPFCALLDEPATGRFGQFAFDRGQLDPGQAGLLAVVISAAAGAAALEQEALAQLVAAQLAEAFADPRLAAPLWSRVITEKRATFSCSPGLVRPGNLTALPRLVLAGDYTASDYPATLESAVRSGQAAARAILAGDRLPPENSSSSHAAGDGADGPVQ</sequence>
<dbReference type="InterPro" id="IPR050464">
    <property type="entry name" value="Zeta_carotene_desat/Oxidored"/>
</dbReference>
<dbReference type="SUPFAM" id="SSF51905">
    <property type="entry name" value="FAD/NAD(P)-binding domain"/>
    <property type="match status" value="1"/>
</dbReference>
<evidence type="ECO:0000313" key="4">
    <source>
        <dbReference type="Proteomes" id="UP001596050"/>
    </source>
</evidence>
<dbReference type="PANTHER" id="PTHR42923">
    <property type="entry name" value="PROTOPORPHYRINOGEN OXIDASE"/>
    <property type="match status" value="1"/>
</dbReference>
<dbReference type="RefSeq" id="WP_379786350.1">
    <property type="nucleotide sequence ID" value="NZ_JBHSMU010000019.1"/>
</dbReference>
<dbReference type="InterPro" id="IPR036188">
    <property type="entry name" value="FAD/NAD-bd_sf"/>
</dbReference>
<dbReference type="Gene3D" id="3.50.50.60">
    <property type="entry name" value="FAD/NAD(P)-binding domain"/>
    <property type="match status" value="1"/>
</dbReference>
<accession>A0ABW0LAD3</accession>
<keyword evidence="4" id="KW-1185">Reference proteome</keyword>
<comment type="caution">
    <text evidence="3">The sequence shown here is derived from an EMBL/GenBank/DDBJ whole genome shotgun (WGS) entry which is preliminary data.</text>
</comment>
<feature type="region of interest" description="Disordered" evidence="1">
    <location>
        <begin position="446"/>
        <end position="471"/>
    </location>
</feature>
<organism evidence="3 4">
    <name type="scientific">Massilia niabensis</name>
    <dbReference type="NCBI Taxonomy" id="544910"/>
    <lineage>
        <taxon>Bacteria</taxon>
        <taxon>Pseudomonadati</taxon>
        <taxon>Pseudomonadota</taxon>
        <taxon>Betaproteobacteria</taxon>
        <taxon>Burkholderiales</taxon>
        <taxon>Oxalobacteraceae</taxon>
        <taxon>Telluria group</taxon>
        <taxon>Massilia</taxon>
    </lineage>
</organism>
<dbReference type="PROSITE" id="PS51257">
    <property type="entry name" value="PROKAR_LIPOPROTEIN"/>
    <property type="match status" value="1"/>
</dbReference>
<dbReference type="PANTHER" id="PTHR42923:SF47">
    <property type="entry name" value="BLR3003 PROTEIN"/>
    <property type="match status" value="1"/>
</dbReference>
<evidence type="ECO:0000259" key="2">
    <source>
        <dbReference type="Pfam" id="PF01593"/>
    </source>
</evidence>
<proteinExistence type="predicted"/>
<name>A0ABW0LAD3_9BURK</name>
<dbReference type="EMBL" id="JBHSMU010000019">
    <property type="protein sequence ID" value="MFC5462860.1"/>
    <property type="molecule type" value="Genomic_DNA"/>
</dbReference>
<gene>
    <name evidence="3" type="primary">hpnE</name>
    <name evidence="3" type="ORF">ACFPN5_23885</name>
</gene>
<feature type="compositionally biased region" description="Low complexity" evidence="1">
    <location>
        <begin position="456"/>
        <end position="471"/>
    </location>
</feature>
<evidence type="ECO:0000313" key="3">
    <source>
        <dbReference type="EMBL" id="MFC5462860.1"/>
    </source>
</evidence>
<evidence type="ECO:0000256" key="1">
    <source>
        <dbReference type="SAM" id="MobiDB-lite"/>
    </source>
</evidence>
<dbReference type="InterPro" id="IPR017830">
    <property type="entry name" value="SQase_HpnE"/>
</dbReference>